<dbReference type="SMART" id="SM01130">
    <property type="entry name" value="DHDPS"/>
    <property type="match status" value="1"/>
</dbReference>
<dbReference type="Gene3D" id="3.20.20.70">
    <property type="entry name" value="Aldolase class I"/>
    <property type="match status" value="1"/>
</dbReference>
<comment type="similarity">
    <text evidence="1 3">Belongs to the DapA family.</text>
</comment>
<dbReference type="PANTHER" id="PTHR12128:SF66">
    <property type="entry name" value="4-HYDROXY-2-OXOGLUTARATE ALDOLASE, MITOCHONDRIAL"/>
    <property type="match status" value="1"/>
</dbReference>
<dbReference type="CDD" id="cd00408">
    <property type="entry name" value="DHDPS-like"/>
    <property type="match status" value="1"/>
</dbReference>
<evidence type="ECO:0000256" key="5">
    <source>
        <dbReference type="PIRSR" id="PIRSR001365-2"/>
    </source>
</evidence>
<dbReference type="Proteomes" id="UP000054740">
    <property type="component" value="Unassembled WGS sequence"/>
</dbReference>
<proteinExistence type="inferred from homology"/>
<evidence type="ECO:0000256" key="4">
    <source>
        <dbReference type="PIRSR" id="PIRSR001365-1"/>
    </source>
</evidence>
<reference evidence="7" key="1">
    <citation type="submission" date="2016-01" db="EMBL/GenBank/DDBJ databases">
        <authorList>
            <person name="Peeters C."/>
        </authorList>
    </citation>
    <scope>NUCLEOTIDE SEQUENCE [LARGE SCALE GENOMIC DNA]</scope>
</reference>
<dbReference type="AlphaFoldDB" id="A0A158J8R2"/>
<dbReference type="GO" id="GO:0008840">
    <property type="term" value="F:4-hydroxy-tetrahydrodipicolinate synthase activity"/>
    <property type="evidence" value="ECO:0007669"/>
    <property type="project" value="TreeGrafter"/>
</dbReference>
<dbReference type="InterPro" id="IPR002220">
    <property type="entry name" value="DapA-like"/>
</dbReference>
<dbReference type="InterPro" id="IPR013785">
    <property type="entry name" value="Aldolase_TIM"/>
</dbReference>
<gene>
    <name evidence="6" type="ORF">AWB70_06028</name>
</gene>
<feature type="active site" description="Schiff-base intermediate with substrate" evidence="4">
    <location>
        <position position="166"/>
    </location>
</feature>
<dbReference type="Pfam" id="PF00701">
    <property type="entry name" value="DHDPS"/>
    <property type="match status" value="1"/>
</dbReference>
<dbReference type="EMBL" id="FCNY02000021">
    <property type="protein sequence ID" value="SAL64799.1"/>
    <property type="molecule type" value="Genomic_DNA"/>
</dbReference>
<dbReference type="SUPFAM" id="SSF51569">
    <property type="entry name" value="Aldolase"/>
    <property type="match status" value="1"/>
</dbReference>
<dbReference type="PIRSF" id="PIRSF001365">
    <property type="entry name" value="DHDPS"/>
    <property type="match status" value="1"/>
</dbReference>
<sequence length="292" mass="31845">MEKAKLAGINLAMQTPFNEDGSINLKVYEALIDKYIDAGVHGLVLGAGTGQHPYLTEAECNNLYELGVKRVAGRCNVICQTSALNVDEVIRRSRHAESIGADAIMVLPPYFEGPSDEDSLFSFYEDVDAAVKVDIVGYNIPQSTGISVSTALLKRLAELPHFAYIKDSGGDFAIHQEYLQTSVNVLNGADTIAAYAFMAGAVGAIQGTANYMPYEAVELYNLIQEKKFSEALSLWQRMLPSILLFWQGYYVQSVLRAAQLRGFGTGNVRKPLRGISAEQDAAIQKAIAPLIK</sequence>
<name>A0A158J8R2_CABCO</name>
<dbReference type="RefSeq" id="WP_053568957.1">
    <property type="nucleotide sequence ID" value="NZ_FCNY02000021.1"/>
</dbReference>
<evidence type="ECO:0000313" key="6">
    <source>
        <dbReference type="EMBL" id="SAL64799.1"/>
    </source>
</evidence>
<accession>A0A158J8R2</accession>
<organism evidence="6 7">
    <name type="scientific">Caballeronia cordobensis</name>
    <name type="common">Burkholderia cordobensis</name>
    <dbReference type="NCBI Taxonomy" id="1353886"/>
    <lineage>
        <taxon>Bacteria</taxon>
        <taxon>Pseudomonadati</taxon>
        <taxon>Pseudomonadota</taxon>
        <taxon>Betaproteobacteria</taxon>
        <taxon>Burkholderiales</taxon>
        <taxon>Burkholderiaceae</taxon>
        <taxon>Caballeronia</taxon>
    </lineage>
</organism>
<dbReference type="PANTHER" id="PTHR12128">
    <property type="entry name" value="DIHYDRODIPICOLINATE SYNTHASE"/>
    <property type="match status" value="1"/>
</dbReference>
<evidence type="ECO:0000256" key="2">
    <source>
        <dbReference type="ARBA" id="ARBA00023239"/>
    </source>
</evidence>
<feature type="binding site" evidence="5">
    <location>
        <position position="49"/>
    </location>
    <ligand>
        <name>pyruvate</name>
        <dbReference type="ChEBI" id="CHEBI:15361"/>
    </ligand>
</feature>
<keyword evidence="7" id="KW-1185">Reference proteome</keyword>
<evidence type="ECO:0000256" key="3">
    <source>
        <dbReference type="PIRNR" id="PIRNR001365"/>
    </source>
</evidence>
<protein>
    <submittedName>
        <fullName evidence="6">Dihydrodipicolinate synthetase</fullName>
    </submittedName>
</protein>
<keyword evidence="2 3" id="KW-0456">Lyase</keyword>
<evidence type="ECO:0000256" key="1">
    <source>
        <dbReference type="ARBA" id="ARBA00007592"/>
    </source>
</evidence>
<dbReference type="PRINTS" id="PR00146">
    <property type="entry name" value="DHPICSNTHASE"/>
</dbReference>
<feature type="binding site" evidence="5">
    <location>
        <position position="205"/>
    </location>
    <ligand>
        <name>pyruvate</name>
        <dbReference type="ChEBI" id="CHEBI:15361"/>
    </ligand>
</feature>
<feature type="active site" description="Proton donor/acceptor" evidence="4">
    <location>
        <position position="138"/>
    </location>
</feature>
<evidence type="ECO:0000313" key="7">
    <source>
        <dbReference type="Proteomes" id="UP000054740"/>
    </source>
</evidence>